<dbReference type="EMBL" id="JBJUIK010000011">
    <property type="protein sequence ID" value="KAL3512285.1"/>
    <property type="molecule type" value="Genomic_DNA"/>
</dbReference>
<sequence length="207" mass="23734">MDDSGTILCQISSLKDMLDQVNDEIEKNIQITRDIESEIVKCGEIETALIARELELMRTVYMLQLEIHGLKTVVADSTSSVKHLEEELCHLRMKQTEIKKRMNNKQEGFLVECLDFQKEITKRENTEALRLLEEKELLEDKIHNLSKKNNALQNSMLAFVEDVLEDLEGSISALQVEIQSRNFENERLLEDIDELKATLLSAISIGS</sequence>
<proteinExistence type="predicted"/>
<evidence type="ECO:0000256" key="1">
    <source>
        <dbReference type="SAM" id="Coils"/>
    </source>
</evidence>
<comment type="caution">
    <text evidence="2">The sequence shown here is derived from an EMBL/GenBank/DDBJ whole genome shotgun (WGS) entry which is preliminary data.</text>
</comment>
<dbReference type="Proteomes" id="UP001630127">
    <property type="component" value="Unassembled WGS sequence"/>
</dbReference>
<gene>
    <name evidence="2" type="ORF">ACH5RR_025002</name>
</gene>
<protein>
    <submittedName>
        <fullName evidence="2">Uncharacterized protein</fullName>
    </submittedName>
</protein>
<feature type="coiled-coil region" evidence="1">
    <location>
        <begin position="121"/>
        <end position="177"/>
    </location>
</feature>
<reference evidence="2 3" key="1">
    <citation type="submission" date="2024-11" db="EMBL/GenBank/DDBJ databases">
        <title>A near-complete genome assembly of Cinchona calisaya.</title>
        <authorList>
            <person name="Lian D.C."/>
            <person name="Zhao X.W."/>
            <person name="Wei L."/>
        </authorList>
    </citation>
    <scope>NUCLEOTIDE SEQUENCE [LARGE SCALE GENOMIC DNA]</scope>
    <source>
        <tissue evidence="2">Nenye</tissue>
    </source>
</reference>
<evidence type="ECO:0000313" key="3">
    <source>
        <dbReference type="Proteomes" id="UP001630127"/>
    </source>
</evidence>
<evidence type="ECO:0000313" key="2">
    <source>
        <dbReference type="EMBL" id="KAL3512285.1"/>
    </source>
</evidence>
<keyword evidence="3" id="KW-1185">Reference proteome</keyword>
<dbReference type="AlphaFoldDB" id="A0ABD2YYD6"/>
<keyword evidence="1" id="KW-0175">Coiled coil</keyword>
<accession>A0ABD2YYD6</accession>
<organism evidence="2 3">
    <name type="scientific">Cinchona calisaya</name>
    <dbReference type="NCBI Taxonomy" id="153742"/>
    <lineage>
        <taxon>Eukaryota</taxon>
        <taxon>Viridiplantae</taxon>
        <taxon>Streptophyta</taxon>
        <taxon>Embryophyta</taxon>
        <taxon>Tracheophyta</taxon>
        <taxon>Spermatophyta</taxon>
        <taxon>Magnoliopsida</taxon>
        <taxon>eudicotyledons</taxon>
        <taxon>Gunneridae</taxon>
        <taxon>Pentapetalae</taxon>
        <taxon>asterids</taxon>
        <taxon>lamiids</taxon>
        <taxon>Gentianales</taxon>
        <taxon>Rubiaceae</taxon>
        <taxon>Cinchonoideae</taxon>
        <taxon>Cinchoneae</taxon>
        <taxon>Cinchona</taxon>
    </lineage>
</organism>
<name>A0ABD2YYD6_9GENT</name>